<evidence type="ECO:0000256" key="1">
    <source>
        <dbReference type="SAM" id="SignalP"/>
    </source>
</evidence>
<evidence type="ECO:0000313" key="3">
    <source>
        <dbReference type="Proteomes" id="UP001597013"/>
    </source>
</evidence>
<evidence type="ECO:0008006" key="4">
    <source>
        <dbReference type="Google" id="ProtNLM"/>
    </source>
</evidence>
<organism evidence="2 3">
    <name type="scientific">Winogradskyella litorisediminis</name>
    <dbReference type="NCBI Taxonomy" id="1156618"/>
    <lineage>
        <taxon>Bacteria</taxon>
        <taxon>Pseudomonadati</taxon>
        <taxon>Bacteroidota</taxon>
        <taxon>Flavobacteriia</taxon>
        <taxon>Flavobacteriales</taxon>
        <taxon>Flavobacteriaceae</taxon>
        <taxon>Winogradskyella</taxon>
    </lineage>
</organism>
<reference evidence="3" key="1">
    <citation type="journal article" date="2019" name="Int. J. Syst. Evol. Microbiol.">
        <title>The Global Catalogue of Microorganisms (GCM) 10K type strain sequencing project: providing services to taxonomists for standard genome sequencing and annotation.</title>
        <authorList>
            <consortium name="The Broad Institute Genomics Platform"/>
            <consortium name="The Broad Institute Genome Sequencing Center for Infectious Disease"/>
            <person name="Wu L."/>
            <person name="Ma J."/>
        </authorList>
    </citation>
    <scope>NUCLEOTIDE SEQUENCE [LARGE SCALE GENOMIC DNA]</scope>
    <source>
        <strain evidence="3">CCUG 62215</strain>
    </source>
</reference>
<feature type="chain" id="PRO_5046675759" description="MORN repeat protein" evidence="1">
    <location>
        <begin position="20"/>
        <end position="99"/>
    </location>
</feature>
<proteinExistence type="predicted"/>
<feature type="signal peptide" evidence="1">
    <location>
        <begin position="1"/>
        <end position="19"/>
    </location>
</feature>
<accession>A0ABW3N3H4</accession>
<dbReference type="RefSeq" id="WP_386127619.1">
    <property type="nucleotide sequence ID" value="NZ_JBHTJL010000008.1"/>
</dbReference>
<protein>
    <recommendedName>
        <fullName evidence="4">MORN repeat protein</fullName>
    </recommendedName>
</protein>
<gene>
    <name evidence="2" type="ORF">ACFQ1Q_02410</name>
</gene>
<sequence>MKKLIILLYLCYFSGYAQNKNSIIPPESEMVSMNDATVIYGGKYGQRYFKDGSNEPYTGWLSARYDNGNLESISQFKNGYGNGIWINFDPDGRKESQGT</sequence>
<keyword evidence="1" id="KW-0732">Signal</keyword>
<dbReference type="SUPFAM" id="SSF82185">
    <property type="entry name" value="Histone H3 K4-specific methyltransferase SET7/9 N-terminal domain"/>
    <property type="match status" value="1"/>
</dbReference>
<dbReference type="EMBL" id="JBHTJL010000008">
    <property type="protein sequence ID" value="MFD1062086.1"/>
    <property type="molecule type" value="Genomic_DNA"/>
</dbReference>
<keyword evidence="3" id="KW-1185">Reference proteome</keyword>
<dbReference type="Proteomes" id="UP001597013">
    <property type="component" value="Unassembled WGS sequence"/>
</dbReference>
<comment type="caution">
    <text evidence="2">The sequence shown here is derived from an EMBL/GenBank/DDBJ whole genome shotgun (WGS) entry which is preliminary data.</text>
</comment>
<evidence type="ECO:0000313" key="2">
    <source>
        <dbReference type="EMBL" id="MFD1062086.1"/>
    </source>
</evidence>
<name>A0ABW3N3H4_9FLAO</name>